<evidence type="ECO:0000259" key="4">
    <source>
        <dbReference type="PROSITE" id="PS01124"/>
    </source>
</evidence>
<name>A0AAU8NL21_9BACL</name>
<dbReference type="SMART" id="SM00342">
    <property type="entry name" value="HTH_ARAC"/>
    <property type="match status" value="1"/>
</dbReference>
<dbReference type="EMBL" id="CP159992">
    <property type="protein sequence ID" value="XCP97250.1"/>
    <property type="molecule type" value="Genomic_DNA"/>
</dbReference>
<dbReference type="InterPro" id="IPR009057">
    <property type="entry name" value="Homeodomain-like_sf"/>
</dbReference>
<dbReference type="PANTHER" id="PTHR43280">
    <property type="entry name" value="ARAC-FAMILY TRANSCRIPTIONAL REGULATOR"/>
    <property type="match status" value="1"/>
</dbReference>
<dbReference type="PRINTS" id="PR00032">
    <property type="entry name" value="HTHARAC"/>
</dbReference>
<protein>
    <submittedName>
        <fullName evidence="5">AraC family transcriptional regulator</fullName>
    </submittedName>
</protein>
<dbReference type="InterPro" id="IPR037923">
    <property type="entry name" value="HTH-like"/>
</dbReference>
<sequence>MNTIFYAEYDAAHHSQFVFDIPEGHDCWLLVVTQTPALFWVDGKLQPYPSHCAVLYAPHQKIYYRACAEQYVNDWIRFDTDELYVTDTSLPLGKPFPLDDPEYCRKLFQLLVAEHSLQKDYRESSIDYLLRTLFNKLLESCDQENIGPQHYPLMKLRTAIHNHPSHPWTVAAMAKTLNISPGYLQSIYKKSFGVSCMDDVIHSRIRLAKEYLGHHRYTVVEIADRCGYRNVEHFCRQFKQITGVSPKQFKEHRPDRSL</sequence>
<keyword evidence="1" id="KW-0805">Transcription regulation</keyword>
<dbReference type="InterPro" id="IPR018062">
    <property type="entry name" value="HTH_AraC-typ_CS"/>
</dbReference>
<dbReference type="GO" id="GO:0003700">
    <property type="term" value="F:DNA-binding transcription factor activity"/>
    <property type="evidence" value="ECO:0007669"/>
    <property type="project" value="InterPro"/>
</dbReference>
<dbReference type="PROSITE" id="PS00041">
    <property type="entry name" value="HTH_ARAC_FAMILY_1"/>
    <property type="match status" value="1"/>
</dbReference>
<organism evidence="5">
    <name type="scientific">Paenibacillus sp. AN1007</name>
    <dbReference type="NCBI Taxonomy" id="3151385"/>
    <lineage>
        <taxon>Bacteria</taxon>
        <taxon>Bacillati</taxon>
        <taxon>Bacillota</taxon>
        <taxon>Bacilli</taxon>
        <taxon>Bacillales</taxon>
        <taxon>Paenibacillaceae</taxon>
        <taxon>Paenibacillus</taxon>
    </lineage>
</organism>
<dbReference type="SUPFAM" id="SSF46689">
    <property type="entry name" value="Homeodomain-like"/>
    <property type="match status" value="1"/>
</dbReference>
<dbReference type="RefSeq" id="WP_366295873.1">
    <property type="nucleotide sequence ID" value="NZ_CP159992.1"/>
</dbReference>
<evidence type="ECO:0000256" key="2">
    <source>
        <dbReference type="ARBA" id="ARBA00023125"/>
    </source>
</evidence>
<dbReference type="InterPro" id="IPR018060">
    <property type="entry name" value="HTH_AraC"/>
</dbReference>
<gene>
    <name evidence="5" type="ORF">ABXS70_11340</name>
</gene>
<dbReference type="Gene3D" id="1.10.10.60">
    <property type="entry name" value="Homeodomain-like"/>
    <property type="match status" value="1"/>
</dbReference>
<proteinExistence type="predicted"/>
<reference evidence="5" key="1">
    <citation type="submission" date="2024-05" db="EMBL/GenBank/DDBJ databases">
        <title>Draft genome assemblies of 36 bacteria isolated from hibernating arctic ground squirrels.</title>
        <authorList>
            <person name="McKee H."/>
            <person name="Mullen L."/>
            <person name="Drown D.M."/>
            <person name="Duddleston K.N."/>
        </authorList>
    </citation>
    <scope>NUCLEOTIDE SEQUENCE</scope>
    <source>
        <strain evidence="5">AN1007</strain>
    </source>
</reference>
<keyword evidence="3" id="KW-0804">Transcription</keyword>
<dbReference type="PANTHER" id="PTHR43280:SF10">
    <property type="entry name" value="REGULATORY PROTEIN POCR"/>
    <property type="match status" value="1"/>
</dbReference>
<dbReference type="InterPro" id="IPR020449">
    <property type="entry name" value="Tscrpt_reg_AraC-type_HTH"/>
</dbReference>
<accession>A0AAU8NL21</accession>
<feature type="domain" description="HTH araC/xylS-type" evidence="4">
    <location>
        <begin position="154"/>
        <end position="252"/>
    </location>
</feature>
<dbReference type="Pfam" id="PF12833">
    <property type="entry name" value="HTH_18"/>
    <property type="match status" value="1"/>
</dbReference>
<evidence type="ECO:0000256" key="1">
    <source>
        <dbReference type="ARBA" id="ARBA00023015"/>
    </source>
</evidence>
<evidence type="ECO:0000256" key="3">
    <source>
        <dbReference type="ARBA" id="ARBA00023163"/>
    </source>
</evidence>
<evidence type="ECO:0000313" key="5">
    <source>
        <dbReference type="EMBL" id="XCP97250.1"/>
    </source>
</evidence>
<dbReference type="SUPFAM" id="SSF51215">
    <property type="entry name" value="Regulatory protein AraC"/>
    <property type="match status" value="1"/>
</dbReference>
<dbReference type="PROSITE" id="PS01124">
    <property type="entry name" value="HTH_ARAC_FAMILY_2"/>
    <property type="match status" value="1"/>
</dbReference>
<dbReference type="AlphaFoldDB" id="A0AAU8NL21"/>
<keyword evidence="2" id="KW-0238">DNA-binding</keyword>
<dbReference type="GO" id="GO:0043565">
    <property type="term" value="F:sequence-specific DNA binding"/>
    <property type="evidence" value="ECO:0007669"/>
    <property type="project" value="InterPro"/>
</dbReference>